<organism evidence="2 3">
    <name type="scientific">Alicyclobacillus dauci</name>
    <dbReference type="NCBI Taxonomy" id="1475485"/>
    <lineage>
        <taxon>Bacteria</taxon>
        <taxon>Bacillati</taxon>
        <taxon>Bacillota</taxon>
        <taxon>Bacilli</taxon>
        <taxon>Bacillales</taxon>
        <taxon>Alicyclobacillaceae</taxon>
        <taxon>Alicyclobacillus</taxon>
    </lineage>
</organism>
<dbReference type="GO" id="GO:0004519">
    <property type="term" value="F:endonuclease activity"/>
    <property type="evidence" value="ECO:0007669"/>
    <property type="project" value="UniProtKB-KW"/>
</dbReference>
<evidence type="ECO:0000259" key="1">
    <source>
        <dbReference type="SMART" id="SM00507"/>
    </source>
</evidence>
<dbReference type="Proteomes" id="UP001164803">
    <property type="component" value="Chromosome"/>
</dbReference>
<keyword evidence="2" id="KW-0255">Endonuclease</keyword>
<proteinExistence type="predicted"/>
<accession>A0ABY6YXA5</accession>
<dbReference type="Gene3D" id="1.10.30.50">
    <property type="match status" value="1"/>
</dbReference>
<evidence type="ECO:0000313" key="3">
    <source>
        <dbReference type="Proteomes" id="UP001164803"/>
    </source>
</evidence>
<evidence type="ECO:0000313" key="2">
    <source>
        <dbReference type="EMBL" id="WAH35004.1"/>
    </source>
</evidence>
<dbReference type="InterPro" id="IPR002711">
    <property type="entry name" value="HNH"/>
</dbReference>
<dbReference type="SMART" id="SM00507">
    <property type="entry name" value="HNHc"/>
    <property type="match status" value="1"/>
</dbReference>
<feature type="domain" description="HNH nuclease" evidence="1">
    <location>
        <begin position="33"/>
        <end position="89"/>
    </location>
</feature>
<reference evidence="2" key="1">
    <citation type="submission" date="2022-08" db="EMBL/GenBank/DDBJ databases">
        <title>Alicyclobacillus dauci DSM2870, complete genome.</title>
        <authorList>
            <person name="Wang Q."/>
            <person name="Cai R."/>
            <person name="Wang Z."/>
        </authorList>
    </citation>
    <scope>NUCLEOTIDE SEQUENCE</scope>
    <source>
        <strain evidence="2">DSM 28700</strain>
    </source>
</reference>
<gene>
    <name evidence="2" type="ORF">NZD86_11750</name>
</gene>
<sequence length="117" mass="14086">MLRKKWLPVNLAEEFHPVPVPKHKRKKSTYTSELRELIKERDQVCQSCGGPGDEVHHVIPRGRFYRKWYTLDDVNDERNLMYLCWPCHHKATTDNAELERLIKLQEERFGPLRKQFE</sequence>
<keyword evidence="2" id="KW-0378">Hydrolase</keyword>
<dbReference type="CDD" id="cd00085">
    <property type="entry name" value="HNHc"/>
    <property type="match status" value="1"/>
</dbReference>
<keyword evidence="2" id="KW-0540">Nuclease</keyword>
<protein>
    <submittedName>
        <fullName evidence="2">HNH endonuclease</fullName>
    </submittedName>
</protein>
<dbReference type="EMBL" id="CP104064">
    <property type="protein sequence ID" value="WAH35004.1"/>
    <property type="molecule type" value="Genomic_DNA"/>
</dbReference>
<name>A0ABY6YXA5_9BACL</name>
<keyword evidence="3" id="KW-1185">Reference proteome</keyword>
<dbReference type="InterPro" id="IPR003615">
    <property type="entry name" value="HNH_nuc"/>
</dbReference>
<dbReference type="Pfam" id="PF01844">
    <property type="entry name" value="HNH"/>
    <property type="match status" value="1"/>
</dbReference>
<dbReference type="RefSeq" id="WP_268041781.1">
    <property type="nucleotide sequence ID" value="NZ_CP104064.1"/>
</dbReference>